<reference evidence="2 3" key="1">
    <citation type="journal article" date="2017" name="Front. Microbiol.">
        <title>Genomics reveals a unique clone of Burkholderia cenocepacia harbouring an actively excising novel genomic island.</title>
        <authorList>
            <person name="Patil P."/>
            <person name="Mali S."/>
            <person name="Midha S."/>
            <person name="Gautam V."/>
            <person name="Dash L."/>
            <person name="Kumar S."/>
            <person name="Shastri J."/>
            <person name="Singhal L."/>
            <person name="Patil P.B."/>
        </authorList>
    </citation>
    <scope>NUCLEOTIDE SEQUENCE [LARGE SCALE GENOMIC DNA]</scope>
    <source>
        <strain evidence="2 3">BC-19</strain>
    </source>
</reference>
<dbReference type="EMBL" id="JYMX02000026">
    <property type="protein sequence ID" value="MCW3714934.1"/>
    <property type="molecule type" value="Genomic_DNA"/>
</dbReference>
<feature type="region of interest" description="Disordered" evidence="1">
    <location>
        <begin position="81"/>
        <end position="109"/>
    </location>
</feature>
<dbReference type="Proteomes" id="UP000191686">
    <property type="component" value="Unassembled WGS sequence"/>
</dbReference>
<accession>A0ABD4UL99</accession>
<reference evidence="2 3" key="2">
    <citation type="journal article" date="2017" name="Front. Microbiol.">
        <title>Genomics Reveals a Unique Clone of Burkholderia cenocepacia Harboring an Actively Excising Novel Genomic Island.</title>
        <authorList>
            <person name="Patil P.P."/>
            <person name="Mali S."/>
            <person name="Midha S."/>
            <person name="Gautam V."/>
            <person name="Dash L."/>
            <person name="Kumar S."/>
            <person name="Shastri J."/>
            <person name="Singhal L."/>
            <person name="Patil P.B."/>
        </authorList>
    </citation>
    <scope>NUCLEOTIDE SEQUENCE [LARGE SCALE GENOMIC DNA]</scope>
    <source>
        <strain evidence="2 3">BC-19</strain>
    </source>
</reference>
<feature type="compositionally biased region" description="Basic residues" evidence="1">
    <location>
        <begin position="99"/>
        <end position="109"/>
    </location>
</feature>
<dbReference type="RefSeq" id="WP_143262329.1">
    <property type="nucleotide sequence ID" value="NZ_JYMX02000026.1"/>
</dbReference>
<evidence type="ECO:0000313" key="2">
    <source>
        <dbReference type="EMBL" id="MCW3714934.1"/>
    </source>
</evidence>
<sequence>MSSSPIDLSHVPPYETTFFDDGLPVERNGLDITTLLGVEGDVPNELLVSLCGAPAGSTIQAYLDALGRLIFAVTTPASIKTENRHHDCSRRQRPANEKRCRRYRHSGIR</sequence>
<name>A0ABD4UL99_9BURK</name>
<protein>
    <submittedName>
        <fullName evidence="2">Uncharacterized protein</fullName>
    </submittedName>
</protein>
<comment type="caution">
    <text evidence="2">The sequence shown here is derived from an EMBL/GenBank/DDBJ whole genome shotgun (WGS) entry which is preliminary data.</text>
</comment>
<gene>
    <name evidence="2" type="ORF">UE95_026950</name>
</gene>
<proteinExistence type="predicted"/>
<organism evidence="2 3">
    <name type="scientific">Burkholderia cenocepacia</name>
    <dbReference type="NCBI Taxonomy" id="95486"/>
    <lineage>
        <taxon>Bacteria</taxon>
        <taxon>Pseudomonadati</taxon>
        <taxon>Pseudomonadota</taxon>
        <taxon>Betaproteobacteria</taxon>
        <taxon>Burkholderiales</taxon>
        <taxon>Burkholderiaceae</taxon>
        <taxon>Burkholderia</taxon>
        <taxon>Burkholderia cepacia complex</taxon>
    </lineage>
</organism>
<evidence type="ECO:0000313" key="3">
    <source>
        <dbReference type="Proteomes" id="UP000191686"/>
    </source>
</evidence>
<feature type="compositionally biased region" description="Basic and acidic residues" evidence="1">
    <location>
        <begin position="81"/>
        <end position="98"/>
    </location>
</feature>
<evidence type="ECO:0000256" key="1">
    <source>
        <dbReference type="SAM" id="MobiDB-lite"/>
    </source>
</evidence>
<dbReference type="AlphaFoldDB" id="A0ABD4UL99"/>